<accession>A0A6G7WI32</accession>
<dbReference type="PROSITE" id="PS00211">
    <property type="entry name" value="ABC_TRANSPORTER_1"/>
    <property type="match status" value="1"/>
</dbReference>
<reference evidence="11 12" key="1">
    <citation type="journal article" date="2017" name="Int. J. Syst. Evol. Microbiol.">
        <title>Jeotgalibaca porci sp. nov. and Jeotgalibaca arthritidis sp. nov., isolated from pigs, and emended description of the genus Jeotgalibaca.</title>
        <authorList>
            <person name="Zamora L."/>
            <person name="Perez-Sancho M."/>
            <person name="Dominguez L."/>
            <person name="Fernandez-Garayzabal J.F."/>
            <person name="Vela A.I."/>
        </authorList>
    </citation>
    <scope>NUCLEOTIDE SEQUENCE [LARGE SCALE GENOMIC DNA]</scope>
    <source>
        <strain evidence="11 12">CCUG 69148</strain>
    </source>
</reference>
<comment type="subcellular location">
    <subcellularLocation>
        <location evidence="1">Cell membrane</location>
        <topology evidence="1">Multi-pass membrane protein</topology>
    </subcellularLocation>
</comment>
<dbReference type="SUPFAM" id="SSF52540">
    <property type="entry name" value="P-loop containing nucleoside triphosphate hydrolases"/>
    <property type="match status" value="1"/>
</dbReference>
<dbReference type="GeneID" id="94553087"/>
<evidence type="ECO:0000256" key="7">
    <source>
        <dbReference type="ARBA" id="ARBA00023136"/>
    </source>
</evidence>
<name>A0A6G7WI32_9LACT</name>
<dbReference type="CDD" id="cd18550">
    <property type="entry name" value="ABC_6TM_exporter_like"/>
    <property type="match status" value="1"/>
</dbReference>
<keyword evidence="2" id="KW-0813">Transport</keyword>
<protein>
    <submittedName>
        <fullName evidence="11">ABC transporter ATP-binding protein</fullName>
    </submittedName>
</protein>
<feature type="transmembrane region" description="Helical" evidence="8">
    <location>
        <begin position="171"/>
        <end position="192"/>
    </location>
</feature>
<keyword evidence="4" id="KW-0547">Nucleotide-binding</keyword>
<evidence type="ECO:0000313" key="12">
    <source>
        <dbReference type="Proteomes" id="UP000501830"/>
    </source>
</evidence>
<dbReference type="GO" id="GO:0015421">
    <property type="term" value="F:ABC-type oligopeptide transporter activity"/>
    <property type="evidence" value="ECO:0007669"/>
    <property type="project" value="TreeGrafter"/>
</dbReference>
<dbReference type="InterPro" id="IPR003593">
    <property type="entry name" value="AAA+_ATPase"/>
</dbReference>
<evidence type="ECO:0000256" key="5">
    <source>
        <dbReference type="ARBA" id="ARBA00022840"/>
    </source>
</evidence>
<dbReference type="SMART" id="SM00382">
    <property type="entry name" value="AAA"/>
    <property type="match status" value="1"/>
</dbReference>
<evidence type="ECO:0000256" key="1">
    <source>
        <dbReference type="ARBA" id="ARBA00004651"/>
    </source>
</evidence>
<dbReference type="PROSITE" id="PS50893">
    <property type="entry name" value="ABC_TRANSPORTER_2"/>
    <property type="match status" value="1"/>
</dbReference>
<dbReference type="KEGG" id="jpo:G7058_07310"/>
<dbReference type="EMBL" id="CP049889">
    <property type="protein sequence ID" value="QIK51848.1"/>
    <property type="molecule type" value="Genomic_DNA"/>
</dbReference>
<dbReference type="Pfam" id="PF00005">
    <property type="entry name" value="ABC_tran"/>
    <property type="match status" value="1"/>
</dbReference>
<evidence type="ECO:0000256" key="3">
    <source>
        <dbReference type="ARBA" id="ARBA00022692"/>
    </source>
</evidence>
<dbReference type="InterPro" id="IPR027417">
    <property type="entry name" value="P-loop_NTPase"/>
</dbReference>
<dbReference type="GO" id="GO:0005524">
    <property type="term" value="F:ATP binding"/>
    <property type="evidence" value="ECO:0007669"/>
    <property type="project" value="UniProtKB-KW"/>
</dbReference>
<keyword evidence="12" id="KW-1185">Reference proteome</keyword>
<evidence type="ECO:0000256" key="4">
    <source>
        <dbReference type="ARBA" id="ARBA00022741"/>
    </source>
</evidence>
<dbReference type="InterPro" id="IPR039421">
    <property type="entry name" value="Type_1_exporter"/>
</dbReference>
<evidence type="ECO:0000259" key="9">
    <source>
        <dbReference type="PROSITE" id="PS50893"/>
    </source>
</evidence>
<feature type="transmembrane region" description="Helical" evidence="8">
    <location>
        <begin position="35"/>
        <end position="55"/>
    </location>
</feature>
<organism evidence="11 12">
    <name type="scientific">Jeotgalibaca porci</name>
    <dbReference type="NCBI Taxonomy" id="1868793"/>
    <lineage>
        <taxon>Bacteria</taxon>
        <taxon>Bacillati</taxon>
        <taxon>Bacillota</taxon>
        <taxon>Bacilli</taxon>
        <taxon>Lactobacillales</taxon>
        <taxon>Carnobacteriaceae</taxon>
        <taxon>Jeotgalibaca</taxon>
    </lineage>
</organism>
<keyword evidence="5 11" id="KW-0067">ATP-binding</keyword>
<dbReference type="SUPFAM" id="SSF90123">
    <property type="entry name" value="ABC transporter transmembrane region"/>
    <property type="match status" value="1"/>
</dbReference>
<evidence type="ECO:0000313" key="11">
    <source>
        <dbReference type="EMBL" id="QIK51848.1"/>
    </source>
</evidence>
<dbReference type="InterPro" id="IPR003439">
    <property type="entry name" value="ABC_transporter-like_ATP-bd"/>
</dbReference>
<sequence>MRRINTRELDKEITAQPPKVTSQLLKRIYLYLKPYQLQVGLSILVILFASLLGVLPSMLTGRIIDEGFIGGNFTKLVTLIAASFLVLILTGLVGLLQSYLGSWLSQNIGKDMRNHMYGHLQKLSQGFYSSGKQGEIITRMTSDISGVQSFVTGTLTQTIANLATLTTSMIAMFQMNGALAIVAILIVPLLIFPIKLVGKKRWELTNESQDLNDEANELLNETLSVSGQQLVKLFTKEEAEYARYSSINENLTTVKIKEATVGRWFRMIAQTFVEAGPMFIYLVGGFMLLVNNHQGLTVGDITVLVALMSRMYRPLMQLMDIHIEFIRSLALFTRIFDYLDMPVDIENKPDATLPTTLTGDLSFNAVTFHYNEQSPILKGINFQVNEGETLAIVGPSGAGKSTIFNLIPRLYDVTGGEIKMGGHDIRDLDLHFLRQNIGMVTQETYLFNASIRDNLLYAKSDATEEELIQACKEANIHTFISNLPDGYDTEVGNRGIKLSGGEKQRLSIARVFLKDPKILILDEATSSLDSLSEGLIQEALSSLLKNKTSLVIAHRLSTIMSADKILVLEDGKEVERGTHQQLLQNDGMYKLMYETQFKPYLNEDRTLVSA</sequence>
<dbReference type="GO" id="GO:0005886">
    <property type="term" value="C:plasma membrane"/>
    <property type="evidence" value="ECO:0007669"/>
    <property type="project" value="UniProtKB-SubCell"/>
</dbReference>
<dbReference type="PANTHER" id="PTHR43394:SF1">
    <property type="entry name" value="ATP-BINDING CASSETTE SUB-FAMILY B MEMBER 10, MITOCHONDRIAL"/>
    <property type="match status" value="1"/>
</dbReference>
<proteinExistence type="predicted"/>
<keyword evidence="7 8" id="KW-0472">Membrane</keyword>
<dbReference type="PROSITE" id="PS50929">
    <property type="entry name" value="ABC_TM1F"/>
    <property type="match status" value="1"/>
</dbReference>
<dbReference type="Gene3D" id="3.40.50.300">
    <property type="entry name" value="P-loop containing nucleotide triphosphate hydrolases"/>
    <property type="match status" value="1"/>
</dbReference>
<dbReference type="InterPro" id="IPR017871">
    <property type="entry name" value="ABC_transporter-like_CS"/>
</dbReference>
<dbReference type="FunFam" id="3.40.50.300:FF:000287">
    <property type="entry name" value="Multidrug ABC transporter ATP-binding protein"/>
    <property type="match status" value="1"/>
</dbReference>
<dbReference type="Proteomes" id="UP000501830">
    <property type="component" value="Chromosome"/>
</dbReference>
<evidence type="ECO:0000256" key="6">
    <source>
        <dbReference type="ARBA" id="ARBA00022989"/>
    </source>
</evidence>
<feature type="domain" description="ABC transmembrane type-1" evidence="10">
    <location>
        <begin position="41"/>
        <end position="327"/>
    </location>
</feature>
<dbReference type="AlphaFoldDB" id="A0A6G7WI32"/>
<dbReference type="Gene3D" id="1.20.1560.10">
    <property type="entry name" value="ABC transporter type 1, transmembrane domain"/>
    <property type="match status" value="1"/>
</dbReference>
<dbReference type="PANTHER" id="PTHR43394">
    <property type="entry name" value="ATP-DEPENDENT PERMEASE MDL1, MITOCHONDRIAL"/>
    <property type="match status" value="1"/>
</dbReference>
<dbReference type="InterPro" id="IPR036640">
    <property type="entry name" value="ABC1_TM_sf"/>
</dbReference>
<keyword evidence="6 8" id="KW-1133">Transmembrane helix</keyword>
<dbReference type="Pfam" id="PF00664">
    <property type="entry name" value="ABC_membrane"/>
    <property type="match status" value="1"/>
</dbReference>
<evidence type="ECO:0000256" key="8">
    <source>
        <dbReference type="SAM" id="Phobius"/>
    </source>
</evidence>
<feature type="domain" description="ABC transporter" evidence="9">
    <location>
        <begin position="361"/>
        <end position="595"/>
    </location>
</feature>
<gene>
    <name evidence="11" type="ORF">G7058_07310</name>
</gene>
<keyword evidence="3 8" id="KW-0812">Transmembrane</keyword>
<dbReference type="InterPro" id="IPR011527">
    <property type="entry name" value="ABC1_TM_dom"/>
</dbReference>
<evidence type="ECO:0000256" key="2">
    <source>
        <dbReference type="ARBA" id="ARBA00022448"/>
    </source>
</evidence>
<dbReference type="RefSeq" id="WP_166062907.1">
    <property type="nucleotide sequence ID" value="NZ_CP049889.1"/>
</dbReference>
<dbReference type="GO" id="GO:0016887">
    <property type="term" value="F:ATP hydrolysis activity"/>
    <property type="evidence" value="ECO:0007669"/>
    <property type="project" value="InterPro"/>
</dbReference>
<evidence type="ECO:0000259" key="10">
    <source>
        <dbReference type="PROSITE" id="PS50929"/>
    </source>
</evidence>
<feature type="transmembrane region" description="Helical" evidence="8">
    <location>
        <begin position="76"/>
        <end position="96"/>
    </location>
</feature>